<evidence type="ECO:0000313" key="2">
    <source>
        <dbReference type="EMBL" id="CUG90668.1"/>
    </source>
</evidence>
<feature type="compositionally biased region" description="Polar residues" evidence="1">
    <location>
        <begin position="77"/>
        <end position="96"/>
    </location>
</feature>
<sequence length="253" mass="27369">RAVVEETAQLSPRQTLVGVPRPPPTPSSVYFMRLTQLPSDETRNNEISPVFSLSPHAEALVQQPHLNAAPAEIRVTNGDNQQPGNSTPNKTQPSQRLESERIPIALGANEVAGSPRLMRPAESSPVVEGGCSRDDLLISVAHPGVAASSLLVSFGRDNDVAHGFEDDDEETEDDTIDDDDEETDSLHNRCATRSKPLDGEWSPKPLSTAVRAILEPRPPHQQSPPLAPRNKFQDVATTTNTTTPTTTTNLTQP</sequence>
<dbReference type="Proteomes" id="UP000051952">
    <property type="component" value="Unassembled WGS sequence"/>
</dbReference>
<feature type="non-terminal residue" evidence="2">
    <location>
        <position position="1"/>
    </location>
</feature>
<protein>
    <submittedName>
        <fullName evidence="2">Uncharacterized protein</fullName>
    </submittedName>
</protein>
<accession>A0A0S4JKD8</accession>
<feature type="compositionally biased region" description="Low complexity" evidence="1">
    <location>
        <begin position="237"/>
        <end position="253"/>
    </location>
</feature>
<evidence type="ECO:0000313" key="3">
    <source>
        <dbReference type="Proteomes" id="UP000051952"/>
    </source>
</evidence>
<proteinExistence type="predicted"/>
<keyword evidence="3" id="KW-1185">Reference proteome</keyword>
<evidence type="ECO:0000256" key="1">
    <source>
        <dbReference type="SAM" id="MobiDB-lite"/>
    </source>
</evidence>
<gene>
    <name evidence="2" type="ORF">BSAL_28240</name>
</gene>
<feature type="region of interest" description="Disordered" evidence="1">
    <location>
        <begin position="161"/>
        <end position="253"/>
    </location>
</feature>
<dbReference type="VEuPathDB" id="TriTrypDB:BSAL_28240"/>
<dbReference type="AlphaFoldDB" id="A0A0S4JKD8"/>
<feature type="region of interest" description="Disordered" evidence="1">
    <location>
        <begin position="75"/>
        <end position="97"/>
    </location>
</feature>
<dbReference type="EMBL" id="CYKH01001854">
    <property type="protein sequence ID" value="CUG90668.1"/>
    <property type="molecule type" value="Genomic_DNA"/>
</dbReference>
<name>A0A0S4JKD8_BODSA</name>
<reference evidence="3" key="1">
    <citation type="submission" date="2015-09" db="EMBL/GenBank/DDBJ databases">
        <authorList>
            <consortium name="Pathogen Informatics"/>
        </authorList>
    </citation>
    <scope>NUCLEOTIDE SEQUENCE [LARGE SCALE GENOMIC DNA]</scope>
    <source>
        <strain evidence="3">Lake Konstanz</strain>
    </source>
</reference>
<feature type="compositionally biased region" description="Acidic residues" evidence="1">
    <location>
        <begin position="165"/>
        <end position="183"/>
    </location>
</feature>
<feature type="region of interest" description="Disordered" evidence="1">
    <location>
        <begin position="1"/>
        <end position="24"/>
    </location>
</feature>
<organism evidence="2 3">
    <name type="scientific">Bodo saltans</name>
    <name type="common">Flagellated protozoan</name>
    <dbReference type="NCBI Taxonomy" id="75058"/>
    <lineage>
        <taxon>Eukaryota</taxon>
        <taxon>Discoba</taxon>
        <taxon>Euglenozoa</taxon>
        <taxon>Kinetoplastea</taxon>
        <taxon>Metakinetoplastina</taxon>
        <taxon>Eubodonida</taxon>
        <taxon>Bodonidae</taxon>
        <taxon>Bodo</taxon>
    </lineage>
</organism>